<comment type="caution">
    <text evidence="1">The sequence shown here is derived from an EMBL/GenBank/DDBJ whole genome shotgun (WGS) entry which is preliminary data.</text>
</comment>
<organism evidence="1 2">
    <name type="scientific">Acer negundo</name>
    <name type="common">Box elder</name>
    <dbReference type="NCBI Taxonomy" id="4023"/>
    <lineage>
        <taxon>Eukaryota</taxon>
        <taxon>Viridiplantae</taxon>
        <taxon>Streptophyta</taxon>
        <taxon>Embryophyta</taxon>
        <taxon>Tracheophyta</taxon>
        <taxon>Spermatophyta</taxon>
        <taxon>Magnoliopsida</taxon>
        <taxon>eudicotyledons</taxon>
        <taxon>Gunneridae</taxon>
        <taxon>Pentapetalae</taxon>
        <taxon>rosids</taxon>
        <taxon>malvids</taxon>
        <taxon>Sapindales</taxon>
        <taxon>Sapindaceae</taxon>
        <taxon>Hippocastanoideae</taxon>
        <taxon>Acereae</taxon>
        <taxon>Acer</taxon>
    </lineage>
</organism>
<name>A0AAD5J024_ACENE</name>
<evidence type="ECO:0000313" key="1">
    <source>
        <dbReference type="EMBL" id="KAI9180882.1"/>
    </source>
</evidence>
<sequence length="344" mass="38801">MQVGSSGSALLLLKQCLEFESCEWRKPALGELYPLVVKTRSSRVVVVKMESKKPSWLCHLKYNIPRVESGRAMRLPLAHRDIEAMEVGNFKRLIRSSRVVVVKMESKKPSWLCHLKYNIPRVESGRAMRLPLAHKDIEAMEVGNFKRLIRSSRVVVVKMESKKPSWLCHLKYNIPRVESGRAMRLPLAHRDIEAMEVGNFNDSYANQKLRRNSGDRVESGRAMRLPLAHRDIEAMEVGNFKRLIRISRVVVVKMESKKPSWLCHLKYNIPRLVRVSFMVLPISAMASVSLPCISFLGSCMLFSHASLLLGGQAVGGGFMPVTDPCRVYIFNTAVDGSAPSGLSD</sequence>
<proteinExistence type="predicted"/>
<keyword evidence="2" id="KW-1185">Reference proteome</keyword>
<reference evidence="1" key="1">
    <citation type="journal article" date="2022" name="Plant J.">
        <title>Strategies of tolerance reflected in two North American maple genomes.</title>
        <authorList>
            <person name="McEvoy S.L."/>
            <person name="Sezen U.U."/>
            <person name="Trouern-Trend A."/>
            <person name="McMahon S.M."/>
            <person name="Schaberg P.G."/>
            <person name="Yang J."/>
            <person name="Wegrzyn J.L."/>
            <person name="Swenson N.G."/>
        </authorList>
    </citation>
    <scope>NUCLEOTIDE SEQUENCE</scope>
    <source>
        <strain evidence="1">91603</strain>
    </source>
</reference>
<accession>A0AAD5J024</accession>
<protein>
    <submittedName>
        <fullName evidence="1">Uncharacterized protein</fullName>
    </submittedName>
</protein>
<gene>
    <name evidence="1" type="ORF">LWI28_009011</name>
</gene>
<evidence type="ECO:0000313" key="2">
    <source>
        <dbReference type="Proteomes" id="UP001064489"/>
    </source>
</evidence>
<reference evidence="1" key="2">
    <citation type="submission" date="2023-02" db="EMBL/GenBank/DDBJ databases">
        <authorList>
            <person name="Swenson N.G."/>
            <person name="Wegrzyn J.L."/>
            <person name="Mcevoy S.L."/>
        </authorList>
    </citation>
    <scope>NUCLEOTIDE SEQUENCE</scope>
    <source>
        <strain evidence="1">91603</strain>
        <tissue evidence="1">Leaf</tissue>
    </source>
</reference>
<dbReference type="EMBL" id="JAJSOW010000101">
    <property type="protein sequence ID" value="KAI9180882.1"/>
    <property type="molecule type" value="Genomic_DNA"/>
</dbReference>
<dbReference type="AlphaFoldDB" id="A0AAD5J024"/>
<dbReference type="Proteomes" id="UP001064489">
    <property type="component" value="Chromosome 4"/>
</dbReference>